<dbReference type="PANTHER" id="PTHR38043:SF1">
    <property type="entry name" value="PROTEIN HEMX"/>
    <property type="match status" value="1"/>
</dbReference>
<feature type="coiled-coil region" evidence="1">
    <location>
        <begin position="155"/>
        <end position="189"/>
    </location>
</feature>
<keyword evidence="3" id="KW-0812">Transmembrane</keyword>
<evidence type="ECO:0000256" key="2">
    <source>
        <dbReference type="SAM" id="MobiDB-lite"/>
    </source>
</evidence>
<accession>A0AA41ZI71</accession>
<dbReference type="AlphaFoldDB" id="A0AA41ZI71"/>
<feature type="compositionally biased region" description="Basic and acidic residues" evidence="2">
    <location>
        <begin position="1"/>
        <end position="11"/>
    </location>
</feature>
<dbReference type="EC" id="2.1.1.107" evidence="4"/>
<dbReference type="RefSeq" id="WP_265896726.1">
    <property type="nucleotide sequence ID" value="NZ_JAPIVE010000004.1"/>
</dbReference>
<evidence type="ECO:0000256" key="3">
    <source>
        <dbReference type="SAM" id="Phobius"/>
    </source>
</evidence>
<dbReference type="GO" id="GO:0032259">
    <property type="term" value="P:methylation"/>
    <property type="evidence" value="ECO:0007669"/>
    <property type="project" value="UniProtKB-KW"/>
</dbReference>
<dbReference type="PANTHER" id="PTHR38043">
    <property type="entry name" value="PROTEIN HEMX"/>
    <property type="match status" value="1"/>
</dbReference>
<keyword evidence="3" id="KW-0472">Membrane</keyword>
<dbReference type="GO" id="GO:0004851">
    <property type="term" value="F:uroporphyrin-III C-methyltransferase activity"/>
    <property type="evidence" value="ECO:0007669"/>
    <property type="project" value="UniProtKB-EC"/>
</dbReference>
<protein>
    <submittedName>
        <fullName evidence="4">Uroporphyrinogen-III C-methyltransferase</fullName>
        <ecNumber evidence="4">2.1.1.107</ecNumber>
    </submittedName>
</protein>
<evidence type="ECO:0000313" key="5">
    <source>
        <dbReference type="Proteomes" id="UP001165678"/>
    </source>
</evidence>
<feature type="compositionally biased region" description="Low complexity" evidence="2">
    <location>
        <begin position="46"/>
        <end position="83"/>
    </location>
</feature>
<gene>
    <name evidence="4" type="ORF">OQ287_13020</name>
</gene>
<comment type="caution">
    <text evidence="4">The sequence shown here is derived from an EMBL/GenBank/DDBJ whole genome shotgun (WGS) entry which is preliminary data.</text>
</comment>
<keyword evidence="5" id="KW-1185">Reference proteome</keyword>
<proteinExistence type="predicted"/>
<feature type="region of interest" description="Disordered" evidence="2">
    <location>
        <begin position="1"/>
        <end position="110"/>
    </location>
</feature>
<sequence>MSKQEHDKDDNTASSRPDGSSASTPPARAPDTAGPASPEDRSDKVSGTSGSDATASASGAAASASAGTGTSSKSSSRPGASGANTPPRGTGKGSGSGSNGGGHGTSSSGKGSKALMVVLIILLLIVLAVMGWGGWQLMQQKQTVATLEQQIPQQDETLTRRLSAQQKKIDELQNSLKEASATQDKVLDELSASQQTDSREWLYAEVEYLLRLANQRLQLERDVSGAYALLKSADERLQQADNPAFTPVRRQIRSGMAALDAVPSVDETGLYLALAAEAEQFQTLPLAQDTQALSAKVDDGSFYGGDWRDQLARLGNQLKDLVTVRHHDEALEALITPSQEGYLRQNVRLMLEQAQLALLKGQPQVYQQGISRARDMVKAYYKTDDDRVRTALSRLDELANETIRPDLPDVSGSLNTLRDIMQRRYDQQGAVE</sequence>
<keyword evidence="3" id="KW-1133">Transmembrane helix</keyword>
<keyword evidence="4" id="KW-0808">Transferase</keyword>
<feature type="compositionally biased region" description="Gly residues" evidence="2">
    <location>
        <begin position="90"/>
        <end position="104"/>
    </location>
</feature>
<dbReference type="Pfam" id="PF04375">
    <property type="entry name" value="HemX"/>
    <property type="match status" value="1"/>
</dbReference>
<keyword evidence="4" id="KW-0489">Methyltransferase</keyword>
<feature type="transmembrane region" description="Helical" evidence="3">
    <location>
        <begin position="114"/>
        <end position="135"/>
    </location>
</feature>
<name>A0AA41ZI71_9GAMM</name>
<dbReference type="Proteomes" id="UP001165678">
    <property type="component" value="Unassembled WGS sequence"/>
</dbReference>
<evidence type="ECO:0000256" key="1">
    <source>
        <dbReference type="SAM" id="Coils"/>
    </source>
</evidence>
<dbReference type="InterPro" id="IPR007470">
    <property type="entry name" value="HemX"/>
</dbReference>
<evidence type="ECO:0000313" key="4">
    <source>
        <dbReference type="EMBL" id="MCX2525166.1"/>
    </source>
</evidence>
<dbReference type="EMBL" id="JAPIVE010000004">
    <property type="protein sequence ID" value="MCX2525166.1"/>
    <property type="molecule type" value="Genomic_DNA"/>
</dbReference>
<feature type="compositionally biased region" description="Polar residues" evidence="2">
    <location>
        <begin position="12"/>
        <end position="24"/>
    </location>
</feature>
<reference evidence="4" key="1">
    <citation type="submission" date="2022-11" db="EMBL/GenBank/DDBJ databases">
        <title>Larsenimonas rhizosphaerae sp. nov., isolated from a tidal mudflat.</title>
        <authorList>
            <person name="Lee S.D."/>
            <person name="Kim I.S."/>
        </authorList>
    </citation>
    <scope>NUCLEOTIDE SEQUENCE</scope>
    <source>
        <strain evidence="4">GH2-1</strain>
    </source>
</reference>
<keyword evidence="1" id="KW-0175">Coiled coil</keyword>
<organism evidence="4 5">
    <name type="scientific">Larsenimonas rhizosphaerae</name>
    <dbReference type="NCBI Taxonomy" id="2944682"/>
    <lineage>
        <taxon>Bacteria</taxon>
        <taxon>Pseudomonadati</taxon>
        <taxon>Pseudomonadota</taxon>
        <taxon>Gammaproteobacteria</taxon>
        <taxon>Oceanospirillales</taxon>
        <taxon>Halomonadaceae</taxon>
        <taxon>Larsenimonas</taxon>
    </lineage>
</organism>